<keyword evidence="2" id="KW-1185">Reference proteome</keyword>
<dbReference type="AlphaFoldDB" id="A0AAE0CYH6"/>
<accession>A0AAE0CYH6</accession>
<evidence type="ECO:0000313" key="1">
    <source>
        <dbReference type="EMBL" id="KAK2730778.1"/>
    </source>
</evidence>
<name>A0AAE0CYH6_COLKA</name>
<dbReference type="EMBL" id="VYYT01000643">
    <property type="protein sequence ID" value="KAK2730778.1"/>
    <property type="molecule type" value="Genomic_DNA"/>
</dbReference>
<comment type="caution">
    <text evidence="1">The sequence shown here is derived from an EMBL/GenBank/DDBJ whole genome shotgun (WGS) entry which is preliminary data.</text>
</comment>
<gene>
    <name evidence="1" type="ORF">CKAH01_09401</name>
</gene>
<sequence length="538" mass="62370">MLNIDANKNLLPRHPHTLATARSEGDIALKPELFHPPESPFAWPPKFYKRHDISYEWENIAWAHNGWLKHHLVSPGDVMSYILRTDEDSARYEGRIRPILDVCHDVQLEDLLAEDLPGPNRKMGWIIDGNYREERKCAWSSRQPRGALSAREMAEALLEKMLMNLMILMVSMQNDVSCKCSGLFQFDVGADVSPSYVTDLDRWGILALIMTSPESQARFLGGFLQRHLCGRPSIGVSISSDGPSIFALDFHVPFRVWRATDQLLWDPRVKESTGKPLRHSRNMNFLMASTEDESTQMKVHGIYSGHVGCLITGYDQWRWTTILSIDTWFNTGECVTDKVERYQFDLEDGMQVDPLSGGQDDATKPIWEPRAYFLRIMVPRLVQVADEWELIRNKLEEGINNLGYRKKQLFLRLRPFSTGSDPEEYGQEFERFETYLRDLKETLQELLHDLFETLKIGEGFLSTEVNYFRNYEHRPGDVLECHRSLSEIRRNFNELSQLYAFFVSLKERCDDMTQSCEEARRKVRPNCFTPLSLVRSAK</sequence>
<protein>
    <submittedName>
        <fullName evidence="1">Uncharacterized protein</fullName>
    </submittedName>
</protein>
<organism evidence="1 2">
    <name type="scientific">Colletotrichum kahawae</name>
    <name type="common">Coffee berry disease fungus</name>
    <dbReference type="NCBI Taxonomy" id="34407"/>
    <lineage>
        <taxon>Eukaryota</taxon>
        <taxon>Fungi</taxon>
        <taxon>Dikarya</taxon>
        <taxon>Ascomycota</taxon>
        <taxon>Pezizomycotina</taxon>
        <taxon>Sordariomycetes</taxon>
        <taxon>Hypocreomycetidae</taxon>
        <taxon>Glomerellales</taxon>
        <taxon>Glomerellaceae</taxon>
        <taxon>Colletotrichum</taxon>
        <taxon>Colletotrichum gloeosporioides species complex</taxon>
    </lineage>
</organism>
<reference evidence="1" key="1">
    <citation type="submission" date="2023-02" db="EMBL/GenBank/DDBJ databases">
        <title>Colletotrichum kahawae CIFC_Que2 genome sequencing and assembly.</title>
        <authorList>
            <person name="Baroncelli R."/>
        </authorList>
    </citation>
    <scope>NUCLEOTIDE SEQUENCE</scope>
    <source>
        <strain evidence="1">CIFC_Que2</strain>
    </source>
</reference>
<dbReference type="Proteomes" id="UP001281614">
    <property type="component" value="Unassembled WGS sequence"/>
</dbReference>
<evidence type="ECO:0000313" key="2">
    <source>
        <dbReference type="Proteomes" id="UP001281614"/>
    </source>
</evidence>
<proteinExistence type="predicted"/>